<dbReference type="HOGENOM" id="CLU_1787283_0_0_1"/>
<accession>G7DVK6</accession>
<feature type="signal peptide" evidence="1">
    <location>
        <begin position="1"/>
        <end position="18"/>
    </location>
</feature>
<dbReference type="InParanoid" id="G7DVK6"/>
<dbReference type="Proteomes" id="UP000009131">
    <property type="component" value="Unassembled WGS sequence"/>
</dbReference>
<proteinExistence type="predicted"/>
<dbReference type="AlphaFoldDB" id="G7DVK6"/>
<name>G7DVK6_MIXOS</name>
<keyword evidence="1" id="KW-0732">Signal</keyword>
<reference evidence="2 3" key="1">
    <citation type="journal article" date="2011" name="J. Gen. Appl. Microbiol.">
        <title>Draft genome sequencing of the enigmatic basidiomycete Mixia osmundae.</title>
        <authorList>
            <person name="Nishida H."/>
            <person name="Nagatsuka Y."/>
            <person name="Sugiyama J."/>
        </authorList>
    </citation>
    <scope>NUCLEOTIDE SEQUENCE [LARGE SCALE GENOMIC DNA]</scope>
    <source>
        <strain evidence="3">CBS 9802 / IAM 14324 / JCM 22182 / KY 12970</strain>
    </source>
</reference>
<evidence type="ECO:0000313" key="2">
    <source>
        <dbReference type="EMBL" id="GAA94616.1"/>
    </source>
</evidence>
<dbReference type="RefSeq" id="XP_014568118.1">
    <property type="nucleotide sequence ID" value="XM_014712632.1"/>
</dbReference>
<protein>
    <submittedName>
        <fullName evidence="2">Uncharacterized protein</fullName>
    </submittedName>
</protein>
<organism evidence="2 3">
    <name type="scientific">Mixia osmundae (strain CBS 9802 / IAM 14324 / JCM 22182 / KY 12970)</name>
    <dbReference type="NCBI Taxonomy" id="764103"/>
    <lineage>
        <taxon>Eukaryota</taxon>
        <taxon>Fungi</taxon>
        <taxon>Dikarya</taxon>
        <taxon>Basidiomycota</taxon>
        <taxon>Pucciniomycotina</taxon>
        <taxon>Mixiomycetes</taxon>
        <taxon>Mixiales</taxon>
        <taxon>Mixiaceae</taxon>
        <taxon>Mixia</taxon>
    </lineage>
</organism>
<gene>
    <name evidence="2" type="primary">Mo01268</name>
    <name evidence="2" type="ORF">E5Q_01268</name>
</gene>
<feature type="chain" id="PRO_5009955526" evidence="1">
    <location>
        <begin position="19"/>
        <end position="145"/>
    </location>
</feature>
<comment type="caution">
    <text evidence="2">The sequence shown here is derived from an EMBL/GenBank/DDBJ whole genome shotgun (WGS) entry which is preliminary data.</text>
</comment>
<evidence type="ECO:0000256" key="1">
    <source>
        <dbReference type="SAM" id="SignalP"/>
    </source>
</evidence>
<reference evidence="2 3" key="2">
    <citation type="journal article" date="2012" name="Open Biol.">
        <title>Characteristics of nucleosomes and linker DNA regions on the genome of the basidiomycete Mixia osmundae revealed by mono- and dinucleosome mapping.</title>
        <authorList>
            <person name="Nishida H."/>
            <person name="Kondo S."/>
            <person name="Matsumoto T."/>
            <person name="Suzuki Y."/>
            <person name="Yoshikawa H."/>
            <person name="Taylor T.D."/>
            <person name="Sugiyama J."/>
        </authorList>
    </citation>
    <scope>NUCLEOTIDE SEQUENCE [LARGE SCALE GENOMIC DNA]</scope>
    <source>
        <strain evidence="3">CBS 9802 / IAM 14324 / JCM 22182 / KY 12970</strain>
    </source>
</reference>
<evidence type="ECO:0000313" key="3">
    <source>
        <dbReference type="Proteomes" id="UP000009131"/>
    </source>
</evidence>
<dbReference type="EMBL" id="BABT02000044">
    <property type="protein sequence ID" value="GAA94616.1"/>
    <property type="molecule type" value="Genomic_DNA"/>
</dbReference>
<sequence length="145" mass="15763">MLALGLVSLLALASAVLGGGNRQCIFASRYFGGHEAAEFDFLLIQSDILAYDSMMIDTDGLGAKAADRTEYIIANNERWAASYYTIDDPGNFHYPFVFYYSPSSQTLLYHIAGASVDRHGLQNWGLTCGDADGNHQQDIGQANLG</sequence>
<keyword evidence="3" id="KW-1185">Reference proteome</keyword>